<protein>
    <submittedName>
        <fullName evidence="1">SAM-dependent methyltransferase</fullName>
    </submittedName>
</protein>
<dbReference type="AlphaFoldDB" id="A0A7W8QH48"/>
<dbReference type="Pfam" id="PF04672">
    <property type="entry name" value="Methyltransf_19"/>
    <property type="match status" value="1"/>
</dbReference>
<evidence type="ECO:0000313" key="1">
    <source>
        <dbReference type="EMBL" id="MBB5430159.1"/>
    </source>
</evidence>
<dbReference type="GO" id="GO:0032259">
    <property type="term" value="P:methylation"/>
    <property type="evidence" value="ECO:0007669"/>
    <property type="project" value="UniProtKB-KW"/>
</dbReference>
<keyword evidence="2" id="KW-1185">Reference proteome</keyword>
<comment type="caution">
    <text evidence="1">The sequence shown here is derived from an EMBL/GenBank/DDBJ whole genome shotgun (WGS) entry which is preliminary data.</text>
</comment>
<name>A0A7W8QH48_9ACTN</name>
<evidence type="ECO:0000313" key="2">
    <source>
        <dbReference type="Proteomes" id="UP000572635"/>
    </source>
</evidence>
<gene>
    <name evidence="1" type="ORF">HDA36_000243</name>
</gene>
<dbReference type="EMBL" id="JACHDB010000001">
    <property type="protein sequence ID" value="MBB5430159.1"/>
    <property type="molecule type" value="Genomic_DNA"/>
</dbReference>
<reference evidence="1 2" key="1">
    <citation type="submission" date="2020-08" db="EMBL/GenBank/DDBJ databases">
        <title>Sequencing the genomes of 1000 actinobacteria strains.</title>
        <authorList>
            <person name="Klenk H.-P."/>
        </authorList>
    </citation>
    <scope>NUCLEOTIDE SEQUENCE [LARGE SCALE GENOMIC DNA]</scope>
    <source>
        <strain evidence="1 2">DSM 44551</strain>
    </source>
</reference>
<dbReference type="GO" id="GO:0008168">
    <property type="term" value="F:methyltransferase activity"/>
    <property type="evidence" value="ECO:0007669"/>
    <property type="project" value="UniProtKB-KW"/>
</dbReference>
<keyword evidence="1" id="KW-0808">Transferase</keyword>
<organism evidence="1 2">
    <name type="scientific">Nocardiopsis composta</name>
    <dbReference type="NCBI Taxonomy" id="157465"/>
    <lineage>
        <taxon>Bacteria</taxon>
        <taxon>Bacillati</taxon>
        <taxon>Actinomycetota</taxon>
        <taxon>Actinomycetes</taxon>
        <taxon>Streptosporangiales</taxon>
        <taxon>Nocardiopsidaceae</taxon>
        <taxon>Nocardiopsis</taxon>
    </lineage>
</organism>
<dbReference type="SUPFAM" id="SSF53335">
    <property type="entry name" value="S-adenosyl-L-methionine-dependent methyltransferases"/>
    <property type="match status" value="1"/>
</dbReference>
<dbReference type="PIRSF" id="PIRSF017393">
    <property type="entry name" value="MTase_SAV2177"/>
    <property type="match status" value="1"/>
</dbReference>
<dbReference type="RefSeq" id="WP_184387831.1">
    <property type="nucleotide sequence ID" value="NZ_BAAAJD010000123.1"/>
</dbReference>
<keyword evidence="1" id="KW-0489">Methyltransferase</keyword>
<dbReference type="InterPro" id="IPR029063">
    <property type="entry name" value="SAM-dependent_MTases_sf"/>
</dbReference>
<dbReference type="Gene3D" id="3.40.50.150">
    <property type="entry name" value="Vaccinia Virus protein VP39"/>
    <property type="match status" value="1"/>
</dbReference>
<accession>A0A7W8QH48</accession>
<proteinExistence type="predicted"/>
<dbReference type="Proteomes" id="UP000572635">
    <property type="component" value="Unassembled WGS sequence"/>
</dbReference>
<sequence length="272" mass="29777">MNDSPDTGGAQRPVIDSSVPHSARVWNHWLGGQDNYAVDREVGDRLKEIVPEAVVSARADREFLARSVRRLVEREGVRQFLDVGTGLPTADNTHEIAQAADPSCRIVYVDNDPLVLVHARALLVGTEEGATDYVHADVHDPEAIIEAALRTLDPDRPTAVVLSSVLNYVIGDEDAARIVAVLMDAFPSGSHLVIGHPTSDVVPERMAELLRVWNEANPHPMRTRSRADIERLYAGLELLDPGVVHAPEWRPEPGTFSPDIPIPHLVAVGRKP</sequence>
<dbReference type="InterPro" id="IPR006764">
    <property type="entry name" value="SAM_dep_MeTrfase_SAV2177_type"/>
</dbReference>